<organism evidence="1 2">
    <name type="scientific">Actinopolyspora righensis</name>
    <dbReference type="NCBI Taxonomy" id="995060"/>
    <lineage>
        <taxon>Bacteria</taxon>
        <taxon>Bacillati</taxon>
        <taxon>Actinomycetota</taxon>
        <taxon>Actinomycetes</taxon>
        <taxon>Actinopolysporales</taxon>
        <taxon>Actinopolysporaceae</taxon>
        <taxon>Actinopolyspora</taxon>
        <taxon>Actinopolyspora alba group</taxon>
    </lineage>
</organism>
<accession>A0A1I7AV16</accession>
<proteinExistence type="predicted"/>
<keyword evidence="2" id="KW-1185">Reference proteome</keyword>
<evidence type="ECO:0000313" key="2">
    <source>
        <dbReference type="Proteomes" id="UP000199165"/>
    </source>
</evidence>
<dbReference type="EMBL" id="FPAT01000008">
    <property type="protein sequence ID" value="SFT78789.1"/>
    <property type="molecule type" value="Genomic_DNA"/>
</dbReference>
<reference evidence="2" key="1">
    <citation type="submission" date="2016-10" db="EMBL/GenBank/DDBJ databases">
        <authorList>
            <person name="Varghese N."/>
            <person name="Submissions S."/>
        </authorList>
    </citation>
    <scope>NUCLEOTIDE SEQUENCE [LARGE SCALE GENOMIC DNA]</scope>
    <source>
        <strain evidence="2">DSM 45501</strain>
    </source>
</reference>
<evidence type="ECO:0000313" key="1">
    <source>
        <dbReference type="EMBL" id="SFT78789.1"/>
    </source>
</evidence>
<protein>
    <submittedName>
        <fullName evidence="1">Uncharacterized protein</fullName>
    </submittedName>
</protein>
<name>A0A1I7AV16_9ACTN</name>
<dbReference type="AlphaFoldDB" id="A0A1I7AV16"/>
<sequence>MPRIASGTKFSAWLLKSIAKVLIRSPCSRRLAAASAVIALESNPPESREHRGTSETTWRLTMSSNSSRTCATLESWSSSWCRAVSCQYTCSRRPDRSNVSTVPGRTSCIPDQKACPGVLVNPNSSRSPCCRRRRLPCPHAGRIIPWFGAARAVFGVYPPGPSFSRPEHSGRARSSHERTLTPRGRTRGLPLFFWWNFPRVWRFMFS</sequence>
<dbReference type="Proteomes" id="UP000199165">
    <property type="component" value="Unassembled WGS sequence"/>
</dbReference>
<gene>
    <name evidence="1" type="ORF">SAMN04487904_108121</name>
</gene>